<keyword evidence="2" id="KW-1185">Reference proteome</keyword>
<gene>
    <name evidence="1" type="ORF">NPX13_g5572</name>
</gene>
<evidence type="ECO:0000313" key="1">
    <source>
        <dbReference type="EMBL" id="KAJ3570896.1"/>
    </source>
</evidence>
<reference evidence="1" key="1">
    <citation type="submission" date="2022-07" db="EMBL/GenBank/DDBJ databases">
        <title>Genome Sequence of Xylaria arbuscula.</title>
        <authorList>
            <person name="Buettner E."/>
        </authorList>
    </citation>
    <scope>NUCLEOTIDE SEQUENCE</scope>
    <source>
        <strain evidence="1">VT107</strain>
    </source>
</reference>
<proteinExistence type="predicted"/>
<name>A0A9W8NE45_9PEZI</name>
<dbReference type="EMBL" id="JANPWZ010000889">
    <property type="protein sequence ID" value="KAJ3570896.1"/>
    <property type="molecule type" value="Genomic_DNA"/>
</dbReference>
<accession>A0A9W8NE45</accession>
<dbReference type="Proteomes" id="UP001148614">
    <property type="component" value="Unassembled WGS sequence"/>
</dbReference>
<sequence length="291" mass="33488">MFSPLVNWINDVALGPEKRKVKQYLGAATRGWTEECFHNHIRSSYWDATISDAAVRLLWRSFYFYARHPFPTLIERSQEAALDFESFKRAVLLTVFQTDGLLGTVELDWYWREDAAFFHKASIARMFSSFSLPLIPCGPQEHTEAPVLSDIMDVLVMTGPQFIHAVPSKDQLEPVAQRLFAEGGSKVTRVQTVRRDDFDTFMDFLLRLRLMERRWGLSYPFGDFVEASCEHHGVTKTMVELLAGSNGDEEIHIQKILKVIDMLPNLPLRFQQLWAVLFQPKDLANMAMLPT</sequence>
<comment type="caution">
    <text evidence="1">The sequence shown here is derived from an EMBL/GenBank/DDBJ whole genome shotgun (WGS) entry which is preliminary data.</text>
</comment>
<organism evidence="1 2">
    <name type="scientific">Xylaria arbuscula</name>
    <dbReference type="NCBI Taxonomy" id="114810"/>
    <lineage>
        <taxon>Eukaryota</taxon>
        <taxon>Fungi</taxon>
        <taxon>Dikarya</taxon>
        <taxon>Ascomycota</taxon>
        <taxon>Pezizomycotina</taxon>
        <taxon>Sordariomycetes</taxon>
        <taxon>Xylariomycetidae</taxon>
        <taxon>Xylariales</taxon>
        <taxon>Xylariaceae</taxon>
        <taxon>Xylaria</taxon>
    </lineage>
</organism>
<dbReference type="VEuPathDB" id="FungiDB:F4678DRAFT_482811"/>
<dbReference type="AlphaFoldDB" id="A0A9W8NE45"/>
<protein>
    <submittedName>
        <fullName evidence="1">Uncharacterized protein</fullName>
    </submittedName>
</protein>
<evidence type="ECO:0000313" key="2">
    <source>
        <dbReference type="Proteomes" id="UP001148614"/>
    </source>
</evidence>